<organism evidence="2 3">
    <name type="scientific">Taxus chinensis</name>
    <name type="common">Chinese yew</name>
    <name type="synonym">Taxus wallichiana var. chinensis</name>
    <dbReference type="NCBI Taxonomy" id="29808"/>
    <lineage>
        <taxon>Eukaryota</taxon>
        <taxon>Viridiplantae</taxon>
        <taxon>Streptophyta</taxon>
        <taxon>Embryophyta</taxon>
        <taxon>Tracheophyta</taxon>
        <taxon>Spermatophyta</taxon>
        <taxon>Pinopsida</taxon>
        <taxon>Pinidae</taxon>
        <taxon>Conifers II</taxon>
        <taxon>Cupressales</taxon>
        <taxon>Taxaceae</taxon>
        <taxon>Taxus</taxon>
    </lineage>
</organism>
<dbReference type="AlphaFoldDB" id="A0AA38FN89"/>
<evidence type="ECO:0000256" key="1">
    <source>
        <dbReference type="SAM" id="MobiDB-lite"/>
    </source>
</evidence>
<dbReference type="SUPFAM" id="SSF50978">
    <property type="entry name" value="WD40 repeat-like"/>
    <property type="match status" value="1"/>
</dbReference>
<dbReference type="PANTHER" id="PTHR19855">
    <property type="entry name" value="WD40 REPEAT PROTEIN 12, 37"/>
    <property type="match status" value="1"/>
</dbReference>
<keyword evidence="3" id="KW-1185">Reference proteome</keyword>
<dbReference type="PANTHER" id="PTHR19855:SF31">
    <property type="entry name" value="TRANSCRIPTIONAL REGULATOR STERILE APETALA"/>
    <property type="match status" value="1"/>
</dbReference>
<evidence type="ECO:0000313" key="3">
    <source>
        <dbReference type="Proteomes" id="UP000824469"/>
    </source>
</evidence>
<name>A0AA38FN89_TAXCH</name>
<dbReference type="InterPro" id="IPR036047">
    <property type="entry name" value="F-box-like_dom_sf"/>
</dbReference>
<dbReference type="Proteomes" id="UP000824469">
    <property type="component" value="Unassembled WGS sequence"/>
</dbReference>
<gene>
    <name evidence="2" type="ORF">KI387_035142</name>
</gene>
<comment type="caution">
    <text evidence="2">The sequence shown here is derived from an EMBL/GenBank/DDBJ whole genome shotgun (WGS) entry which is preliminary data.</text>
</comment>
<evidence type="ECO:0000313" key="2">
    <source>
        <dbReference type="EMBL" id="KAH9307231.1"/>
    </source>
</evidence>
<feature type="region of interest" description="Disordered" evidence="1">
    <location>
        <begin position="1"/>
        <end position="53"/>
    </location>
</feature>
<dbReference type="InterPro" id="IPR036322">
    <property type="entry name" value="WD40_repeat_dom_sf"/>
</dbReference>
<dbReference type="OMA" id="WRIMVID"/>
<dbReference type="SUPFAM" id="SSF81383">
    <property type="entry name" value="F-box domain"/>
    <property type="match status" value="1"/>
</dbReference>
<dbReference type="EMBL" id="JAHRHJ020000007">
    <property type="protein sequence ID" value="KAH9307231.1"/>
    <property type="molecule type" value="Genomic_DNA"/>
</dbReference>
<reference evidence="2 3" key="1">
    <citation type="journal article" date="2021" name="Nat. Plants">
        <title>The Taxus genome provides insights into paclitaxel biosynthesis.</title>
        <authorList>
            <person name="Xiong X."/>
            <person name="Gou J."/>
            <person name="Liao Q."/>
            <person name="Li Y."/>
            <person name="Zhou Q."/>
            <person name="Bi G."/>
            <person name="Li C."/>
            <person name="Du R."/>
            <person name="Wang X."/>
            <person name="Sun T."/>
            <person name="Guo L."/>
            <person name="Liang H."/>
            <person name="Lu P."/>
            <person name="Wu Y."/>
            <person name="Zhang Z."/>
            <person name="Ro D.K."/>
            <person name="Shang Y."/>
            <person name="Huang S."/>
            <person name="Yan J."/>
        </authorList>
    </citation>
    <scope>NUCLEOTIDE SEQUENCE [LARGE SCALE GENOMIC DNA]</scope>
    <source>
        <strain evidence="2">Ta-2019</strain>
    </source>
</reference>
<dbReference type="Gene3D" id="2.130.10.10">
    <property type="entry name" value="YVTN repeat-like/Quinoprotein amine dehydrogenase"/>
    <property type="match status" value="2"/>
</dbReference>
<accession>A0AA38FN89</accession>
<evidence type="ECO:0008006" key="4">
    <source>
        <dbReference type="Google" id="ProtNLM"/>
    </source>
</evidence>
<dbReference type="InterPro" id="IPR015943">
    <property type="entry name" value="WD40/YVTN_repeat-like_dom_sf"/>
</dbReference>
<protein>
    <recommendedName>
        <fullName evidence="4">Transcriptional regulator STERILE APETALA</fullName>
    </recommendedName>
</protein>
<sequence>MSRQPEKRGASAQPPLEGNPEAGEASSSSSRRLRPRSHEAEVSAETGNGGGVWPEPFVEAMAREVALAAAKGGGALAAAPAVVILFQVCSTWRTVSNSEILWESLARRVWGTGQTTLGTQSWRDEYIRLHLTASNFRLNRAKYTSIEFEVSSDSSGNGAGAACRCLALSPGYLAVGFFDGTVRIFSLTSKECVTTMKPVHVNRLGPLSRAIAGIVMCDDRVVFASFDGSVFVGSVSTGYVRCAHTGNVVNDGTLVDFTGCERFWVGLYAGIPGHACHIWDAVTEQLVFNAGDITDSEALRGWRLLTEQAERVGRVRISNDGILLTATRLKVAVFDLETYGLSFSRDEIAVDQQQLLVETVDTNKDRFLTASDNGTARIRRITDFEEVGRFSFDEVAAENNSTSTSGSGGNNNNNRKVLGSLNTWQAFICVDGVVHAWDANSGMRLHRLEEQMGEVFDLVADDEHVVGCAVDTGIHLWSFRP</sequence>
<proteinExistence type="predicted"/>